<protein>
    <recommendedName>
        <fullName evidence="3">Protein N-acetyltransferase, RimJ/RimL family</fullName>
    </recommendedName>
</protein>
<comment type="caution">
    <text evidence="1">The sequence shown here is derived from an EMBL/GenBank/DDBJ whole genome shotgun (WGS) entry which is preliminary data.</text>
</comment>
<dbReference type="OrthoDB" id="359038at2"/>
<proteinExistence type="predicted"/>
<organism evidence="1 2">
    <name type="scientific">Faecalicatena orotica</name>
    <dbReference type="NCBI Taxonomy" id="1544"/>
    <lineage>
        <taxon>Bacteria</taxon>
        <taxon>Bacillati</taxon>
        <taxon>Bacillota</taxon>
        <taxon>Clostridia</taxon>
        <taxon>Lachnospirales</taxon>
        <taxon>Lachnospiraceae</taxon>
        <taxon>Faecalicatena</taxon>
    </lineage>
</organism>
<evidence type="ECO:0000313" key="1">
    <source>
        <dbReference type="EMBL" id="PWJ31875.1"/>
    </source>
</evidence>
<dbReference type="Proteomes" id="UP000245845">
    <property type="component" value="Unassembled WGS sequence"/>
</dbReference>
<dbReference type="RefSeq" id="WP_109729260.1">
    <property type="nucleotide sequence ID" value="NZ_BAAACK010000007.1"/>
</dbReference>
<dbReference type="EMBL" id="QGDL01000001">
    <property type="protein sequence ID" value="PWJ31875.1"/>
    <property type="molecule type" value="Genomic_DNA"/>
</dbReference>
<gene>
    <name evidence="1" type="ORF">A8806_101162</name>
</gene>
<evidence type="ECO:0000313" key="2">
    <source>
        <dbReference type="Proteomes" id="UP000245845"/>
    </source>
</evidence>
<evidence type="ECO:0008006" key="3">
    <source>
        <dbReference type="Google" id="ProtNLM"/>
    </source>
</evidence>
<dbReference type="InterPro" id="IPR016181">
    <property type="entry name" value="Acyl_CoA_acyltransferase"/>
</dbReference>
<keyword evidence="2" id="KW-1185">Reference proteome</keyword>
<reference evidence="1 2" key="1">
    <citation type="submission" date="2018-05" db="EMBL/GenBank/DDBJ databases">
        <title>The Hungate 1000. A catalogue of reference genomes from the rumen microbiome.</title>
        <authorList>
            <person name="Kelly W."/>
        </authorList>
    </citation>
    <scope>NUCLEOTIDE SEQUENCE [LARGE SCALE GENOMIC DNA]</scope>
    <source>
        <strain evidence="1 2">NLAE-zl-C242</strain>
    </source>
</reference>
<sequence length="188" mass="22257">MVVDVYKNCPNYENEFYMLRMVNKEDKADLLKVYSDEKSLLFFNSDNCGGDDFHYITENRMEQAIEYWLWEYNRHGFVRWTIVSKETNEAIGTIELFHREAEDYFTDCGLLRLDIRSDYEIESEIVKILKLIIEPAYILFHCDKIATKAITSATERISALKKLGFKHTTEKLIGHDGTEYESYFILEK</sequence>
<accession>A0A2Y9BDR8</accession>
<dbReference type="Gene3D" id="3.40.630.30">
    <property type="match status" value="1"/>
</dbReference>
<dbReference type="SUPFAM" id="SSF55729">
    <property type="entry name" value="Acyl-CoA N-acyltransferases (Nat)"/>
    <property type="match status" value="1"/>
</dbReference>
<dbReference type="AlphaFoldDB" id="A0A2Y9BDR8"/>
<name>A0A2Y9BDR8_9FIRM</name>